<reference evidence="10 11" key="1">
    <citation type="submission" date="2021-04" db="EMBL/GenBank/DDBJ databases">
        <authorList>
            <person name="Ivanova A."/>
        </authorList>
    </citation>
    <scope>NUCLEOTIDE SEQUENCE [LARGE SCALE GENOMIC DNA]</scope>
    <source>
        <strain evidence="10 11">G18</strain>
    </source>
</reference>
<dbReference type="InterPro" id="IPR019775">
    <property type="entry name" value="WD40_repeat_CS"/>
</dbReference>
<dbReference type="Gene3D" id="2.130.10.10">
    <property type="entry name" value="YVTN repeat-like/Quinoprotein amine dehydrogenase"/>
    <property type="match status" value="2"/>
</dbReference>
<gene>
    <name evidence="10" type="ORF">J8F10_11960</name>
</gene>
<dbReference type="CDD" id="cd00200">
    <property type="entry name" value="WD40"/>
    <property type="match status" value="1"/>
</dbReference>
<feature type="repeat" description="WD" evidence="5">
    <location>
        <begin position="369"/>
        <end position="400"/>
    </location>
</feature>
<dbReference type="SUPFAM" id="SSF50998">
    <property type="entry name" value="Quinoprotein alcohol dehydrogenase-like"/>
    <property type="match status" value="1"/>
</dbReference>
<keyword evidence="3" id="KW-0677">Repeat</keyword>
<keyword evidence="7" id="KW-0175">Coiled coil</keyword>
<dbReference type="PANTHER" id="PTHR19848">
    <property type="entry name" value="WD40 REPEAT PROTEIN"/>
    <property type="match status" value="1"/>
</dbReference>
<feature type="coiled-coil region" evidence="7">
    <location>
        <begin position="488"/>
        <end position="515"/>
    </location>
</feature>
<evidence type="ECO:0000256" key="2">
    <source>
        <dbReference type="ARBA" id="ARBA00022723"/>
    </source>
</evidence>
<evidence type="ECO:0000313" key="11">
    <source>
        <dbReference type="Proteomes" id="UP000676565"/>
    </source>
</evidence>
<comment type="caution">
    <text evidence="10">The sequence shown here is derived from an EMBL/GenBank/DDBJ whole genome shotgun (WGS) entry which is preliminary data.</text>
</comment>
<dbReference type="SMART" id="SM00320">
    <property type="entry name" value="WD40"/>
    <property type="match status" value="7"/>
</dbReference>
<dbReference type="PROSITE" id="PS00678">
    <property type="entry name" value="WD_REPEATS_1"/>
    <property type="match status" value="1"/>
</dbReference>
<organism evidence="10 11">
    <name type="scientific">Gemmata palustris</name>
    <dbReference type="NCBI Taxonomy" id="2822762"/>
    <lineage>
        <taxon>Bacteria</taxon>
        <taxon>Pseudomonadati</taxon>
        <taxon>Planctomycetota</taxon>
        <taxon>Planctomycetia</taxon>
        <taxon>Gemmatales</taxon>
        <taxon>Gemmataceae</taxon>
        <taxon>Gemmata</taxon>
    </lineage>
</organism>
<evidence type="ECO:0000256" key="3">
    <source>
        <dbReference type="ARBA" id="ARBA00022737"/>
    </source>
</evidence>
<dbReference type="InterPro" id="IPR011047">
    <property type="entry name" value="Quinoprotein_ADH-like_sf"/>
</dbReference>
<sequence length="560" mass="58494">MTMRLCTFLALALITHHSSLATPAARADEKKADDAKVTFDGQVRPILAKRCGKCHSAERPRGELDLSNFAAVMLGGVSGRAVVEGKPDVSPLYTMTAHLEDPKMPPNSPKIPQTEIDTLRKWIEGGLLEKAGGAASTTVTPTPAPKNLDGLGKVAVLSRLTPVTALAVSPSASLVAVPGKRQVLLYELPTGKALGALAFPEGEVHVLRFSRDGKVLLAAGGVGGQSGAVVGYEVGSWKRQFAVADENEAVLAADISADKTRIVFGGPNRIVKVVSVPDGKIVHTFRKPTDWVLSVGFSPEGLLVAAGDRFGGLYVWETKSGKEFYTLRGHTKGVTGIAWRADSDALATSSEDHTVRVWNMHAGTEAAKWEAHDGGATDIAFHFSGAIATTGRDGRVKLWDEKGKRAAEFGPADDAGLKVAFTADAKTVLSGDWSGAVRTWPVAGGTGVKLALPLETKLAPLAAIPVPTPNLPVAAVRPAAPVALPTALAALQAELARKRIALKAVEDAAEKLKDEAARSPKNAALAKAYLQLCEAALAMKAEVVEAEAAITAAGSAEGKK</sequence>
<evidence type="ECO:0000256" key="5">
    <source>
        <dbReference type="PROSITE-ProRule" id="PRU00221"/>
    </source>
</evidence>
<protein>
    <recommendedName>
        <fullName evidence="9">Cytochrome c domain-containing protein</fullName>
    </recommendedName>
</protein>
<dbReference type="PROSITE" id="PS50082">
    <property type="entry name" value="WD_REPEATS_2"/>
    <property type="match status" value="3"/>
</dbReference>
<keyword evidence="1 5" id="KW-0853">WD repeat</keyword>
<dbReference type="Proteomes" id="UP000676565">
    <property type="component" value="Unassembled WGS sequence"/>
</dbReference>
<keyword evidence="11" id="KW-1185">Reference proteome</keyword>
<feature type="signal peptide" evidence="8">
    <location>
        <begin position="1"/>
        <end position="21"/>
    </location>
</feature>
<keyword evidence="4 6" id="KW-0408">Iron</keyword>
<evidence type="ECO:0000256" key="6">
    <source>
        <dbReference type="PROSITE-ProRule" id="PRU00433"/>
    </source>
</evidence>
<evidence type="ECO:0000256" key="7">
    <source>
        <dbReference type="SAM" id="Coils"/>
    </source>
</evidence>
<dbReference type="InterPro" id="IPR009056">
    <property type="entry name" value="Cyt_c-like_dom"/>
</dbReference>
<dbReference type="InterPro" id="IPR015943">
    <property type="entry name" value="WD40/YVTN_repeat-like_dom_sf"/>
</dbReference>
<evidence type="ECO:0000313" key="10">
    <source>
        <dbReference type="EMBL" id="MBP3956000.1"/>
    </source>
</evidence>
<dbReference type="InterPro" id="IPR011429">
    <property type="entry name" value="Cyt_c_Planctomycete-type"/>
</dbReference>
<evidence type="ECO:0000256" key="4">
    <source>
        <dbReference type="ARBA" id="ARBA00023004"/>
    </source>
</evidence>
<keyword evidence="2 6" id="KW-0479">Metal-binding</keyword>
<name>A0ABS5BRW8_9BACT</name>
<dbReference type="Pfam" id="PF00400">
    <property type="entry name" value="WD40"/>
    <property type="match status" value="3"/>
</dbReference>
<dbReference type="InterPro" id="IPR001680">
    <property type="entry name" value="WD40_rpt"/>
</dbReference>
<feature type="repeat" description="WD" evidence="5">
    <location>
        <begin position="285"/>
        <end position="326"/>
    </location>
</feature>
<keyword evidence="8" id="KW-0732">Signal</keyword>
<evidence type="ECO:0000256" key="1">
    <source>
        <dbReference type="ARBA" id="ARBA00022574"/>
    </source>
</evidence>
<dbReference type="EMBL" id="JAGKQQ010000001">
    <property type="protein sequence ID" value="MBP3956000.1"/>
    <property type="molecule type" value="Genomic_DNA"/>
</dbReference>
<feature type="chain" id="PRO_5046389711" description="Cytochrome c domain-containing protein" evidence="8">
    <location>
        <begin position="22"/>
        <end position="560"/>
    </location>
</feature>
<accession>A0ABS5BRW8</accession>
<dbReference type="PROSITE" id="PS50294">
    <property type="entry name" value="WD_REPEATS_REGION"/>
    <property type="match status" value="1"/>
</dbReference>
<dbReference type="PANTHER" id="PTHR19848:SF8">
    <property type="entry name" value="F-BOX AND WD REPEAT DOMAIN CONTAINING 7"/>
    <property type="match status" value="1"/>
</dbReference>
<feature type="domain" description="Cytochrome c" evidence="9">
    <location>
        <begin position="30"/>
        <end position="127"/>
    </location>
</feature>
<dbReference type="Pfam" id="PF07635">
    <property type="entry name" value="PSCyt1"/>
    <property type="match status" value="1"/>
</dbReference>
<feature type="repeat" description="WD" evidence="5">
    <location>
        <begin position="327"/>
        <end position="368"/>
    </location>
</feature>
<dbReference type="PROSITE" id="PS51007">
    <property type="entry name" value="CYTC"/>
    <property type="match status" value="1"/>
</dbReference>
<evidence type="ECO:0000256" key="8">
    <source>
        <dbReference type="SAM" id="SignalP"/>
    </source>
</evidence>
<proteinExistence type="predicted"/>
<keyword evidence="6" id="KW-0349">Heme</keyword>
<evidence type="ECO:0000259" key="9">
    <source>
        <dbReference type="PROSITE" id="PS51007"/>
    </source>
</evidence>